<dbReference type="Proteomes" id="UP000015102">
    <property type="component" value="Unassembled WGS sequence"/>
</dbReference>
<protein>
    <submittedName>
        <fullName evidence="1">Uncharacterized protein</fullName>
    </submittedName>
</protein>
<reference evidence="1" key="2">
    <citation type="submission" date="2015-06" db="UniProtKB">
        <authorList>
            <consortium name="EnsemblMetazoa"/>
        </authorList>
    </citation>
    <scope>IDENTIFICATION</scope>
</reference>
<name>T1H3K4_MEGSC</name>
<evidence type="ECO:0000313" key="2">
    <source>
        <dbReference type="Proteomes" id="UP000015102"/>
    </source>
</evidence>
<keyword evidence="2" id="KW-1185">Reference proteome</keyword>
<organism evidence="1 2">
    <name type="scientific">Megaselia scalaris</name>
    <name type="common">Humpbacked fly</name>
    <name type="synonym">Phora scalaris</name>
    <dbReference type="NCBI Taxonomy" id="36166"/>
    <lineage>
        <taxon>Eukaryota</taxon>
        <taxon>Metazoa</taxon>
        <taxon>Ecdysozoa</taxon>
        <taxon>Arthropoda</taxon>
        <taxon>Hexapoda</taxon>
        <taxon>Insecta</taxon>
        <taxon>Pterygota</taxon>
        <taxon>Neoptera</taxon>
        <taxon>Endopterygota</taxon>
        <taxon>Diptera</taxon>
        <taxon>Brachycera</taxon>
        <taxon>Muscomorpha</taxon>
        <taxon>Platypezoidea</taxon>
        <taxon>Phoridae</taxon>
        <taxon>Megaseliini</taxon>
        <taxon>Megaselia</taxon>
    </lineage>
</organism>
<dbReference type="HOGENOM" id="CLU_3360239_0_0_1"/>
<dbReference type="EMBL" id="CAQQ02387075">
    <property type="status" value="NOT_ANNOTATED_CDS"/>
    <property type="molecule type" value="Genomic_DNA"/>
</dbReference>
<dbReference type="EnsemblMetazoa" id="MESCA010832-RA">
    <property type="protein sequence ID" value="MESCA010832-PA"/>
    <property type="gene ID" value="MESCA010832"/>
</dbReference>
<sequence length="36" mass="3775">MFKITLAIFAVIACAAAKPALVAPLASLYQSLLPQE</sequence>
<evidence type="ECO:0000313" key="1">
    <source>
        <dbReference type="EnsemblMetazoa" id="MESCA010832-PA"/>
    </source>
</evidence>
<dbReference type="AlphaFoldDB" id="T1H3K4"/>
<accession>T1H3K4</accession>
<proteinExistence type="predicted"/>
<reference evidence="2" key="1">
    <citation type="submission" date="2013-02" db="EMBL/GenBank/DDBJ databases">
        <authorList>
            <person name="Hughes D."/>
        </authorList>
    </citation>
    <scope>NUCLEOTIDE SEQUENCE</scope>
    <source>
        <strain>Durham</strain>
        <strain evidence="2">NC isolate 2 -- Noor lab</strain>
    </source>
</reference>